<feature type="domain" description="Protein kinase" evidence="38">
    <location>
        <begin position="23"/>
        <end position="331"/>
    </location>
</feature>
<dbReference type="SMART" id="SM00360">
    <property type="entry name" value="RRM"/>
    <property type="match status" value="1"/>
</dbReference>
<dbReference type="Gene3D" id="3.30.70.330">
    <property type="match status" value="1"/>
</dbReference>
<dbReference type="InterPro" id="IPR002618">
    <property type="entry name" value="UDPGP_fam"/>
</dbReference>
<dbReference type="GO" id="GO:0005634">
    <property type="term" value="C:nucleus"/>
    <property type="evidence" value="ECO:0007669"/>
    <property type="project" value="UniProtKB-SubCell"/>
</dbReference>
<keyword evidence="11" id="KW-0399">Innate immunity</keyword>
<evidence type="ECO:0000256" key="5">
    <source>
        <dbReference type="ARBA" id="ARBA00011407"/>
    </source>
</evidence>
<dbReference type="SUPFAM" id="SSF54928">
    <property type="entry name" value="RNA-binding domain, RBD"/>
    <property type="match status" value="1"/>
</dbReference>
<dbReference type="InterPro" id="IPR029044">
    <property type="entry name" value="Nucleotide-diphossugar_trans"/>
</dbReference>
<dbReference type="EC" id="2.7.11.1" evidence="8"/>
<sequence>MAGSGCAWGAEPPRFLEAFGRLWQVQSRLGSGSSASVYRVRCCGNPGSPPGALKQFLPPGTTGAAASAAEYGFRKERAALEQLQGHRNIGNCGCLPSLAQVPLPAYLSSAPPSPLRPLVLLDGRRGLGLTGYRPLQVPFPSAFPLQRSEVWWSHQGCSMWMIQHCARDVLEALAFLHHEGYVHADLKPRNILWSAENECFKLIDFGLSFKEGNQDVKYIQTDGYRAPEAELQNCLAQAGLQSDTECTSAVDLWSLGIILLEMFSGMKLKHTVRSQEWKANSSAIIDHIFASKAVVNAAIPAYHLRDLIKSMLHDDPSRRIPAEMALCSPFFSIPFAPHIEDLVMLPTPVLRLLNVLDDDYLKNEDEYEDIVEDVKEECQKYGPVVSLLVPKENPGRGQVFVEYANAGDSKAAQKLLTGRMFDGKFVVATFYPLSAYKRGYLYQTLLYLRSAEELQVSYYTGLSLKYGLQLQSNFKGSSHNSASTKSRYQLTMNVNDLKLRLSKAGQEHLLQFWNELEEAQQADLYTELQAMNFEELNLFFQKAIGGFDHSSHQEKVDARMEAVPREVLGSATRDQDQLQAWESEGLSQISQNKVAVLLLAGGQGTRLGVAYPKGMYDVGLPSHKTLFQIQAERILKLQQLAEKRCGNKCVIPWYIMTSGRTMESTKEFFTKHKYFGLKKENVVFFQQGMLPAMSFDGKIILEEKNKVSMAPDGNGGLYRALAAQNIVEDMEQRGIWSIHVYCVDNILVKVADPRFIGFCIQKGADCGAKVVEKTNPTEPVGVVCRVDGVYQVVEYSEISLATAQKRSSDGRLLFNAGNIANHFFTVPFLKDVVNVYEPQLQHHVAQKKIPYVDSQGHLIKPDKPNGIKMEKFVFDIFQFAKKFVVYEVLREDEFSPLKNADSQNGKDNPTTARHALMSLHHCWVLNAGGHFIDENGSRLPAIPRLKDANDVPIQCEISPLISYAGEGLEGYVADKEFHAPLIIDENGVHELVKNGI</sequence>
<evidence type="ECO:0000313" key="41">
    <source>
        <dbReference type="Proteomes" id="UP000710432"/>
    </source>
</evidence>
<dbReference type="GO" id="GO:0005829">
    <property type="term" value="C:cytosol"/>
    <property type="evidence" value="ECO:0007669"/>
    <property type="project" value="UniProtKB-SubCell"/>
</dbReference>
<evidence type="ECO:0000256" key="35">
    <source>
        <dbReference type="ARBA" id="ARBA00080134"/>
    </source>
</evidence>
<keyword evidence="10" id="KW-0723">Serine/threonine-protein kinase</keyword>
<dbReference type="EMBL" id="JAATJU010023699">
    <property type="protein sequence ID" value="KAH0507225.1"/>
    <property type="molecule type" value="Genomic_DNA"/>
</dbReference>
<dbReference type="SUPFAM" id="SSF53448">
    <property type="entry name" value="Nucleotide-diphospho-sugar transferases"/>
    <property type="match status" value="1"/>
</dbReference>
<name>A0A8J6G9H8_MICOH</name>
<comment type="caution">
    <text evidence="40">The sequence shown here is derived from an EMBL/GenBank/DDBJ whole genome shotgun (WGS) entry which is preliminary data.</text>
</comment>
<evidence type="ECO:0000256" key="22">
    <source>
        <dbReference type="ARBA" id="ARBA00050179"/>
    </source>
</evidence>
<comment type="catalytic activity">
    <reaction evidence="23">
        <text>5-diphospho-1D-myo-inositol 1,2,3,4,6-pentakisphosphate + O-phospho-L-seryl-[protein] = O-diphospho-L-seryl-[protein] + 1D-myo-inositol hexakisphosphate</text>
        <dbReference type="Rhea" id="RHEA:64104"/>
        <dbReference type="Rhea" id="RHEA-COMP:11604"/>
        <dbReference type="Rhea" id="RHEA-COMP:16509"/>
        <dbReference type="ChEBI" id="CHEBI:58130"/>
        <dbReference type="ChEBI" id="CHEBI:58628"/>
        <dbReference type="ChEBI" id="CHEBI:83421"/>
        <dbReference type="ChEBI" id="CHEBI:149682"/>
    </reaction>
    <physiologicalReaction direction="left-to-right" evidence="23">
        <dbReference type="Rhea" id="RHEA:64105"/>
    </physiologicalReaction>
</comment>
<evidence type="ECO:0000256" key="21">
    <source>
        <dbReference type="ARBA" id="ARBA00048679"/>
    </source>
</evidence>
<dbReference type="Gene3D" id="3.90.550.10">
    <property type="entry name" value="Spore Coat Polysaccharide Biosynthesis Protein SpsA, Chain A"/>
    <property type="match status" value="1"/>
</dbReference>
<keyword evidence="15" id="KW-0418">Kinase</keyword>
<evidence type="ECO:0000256" key="16">
    <source>
        <dbReference type="ARBA" id="ARBA00022840"/>
    </source>
</evidence>
<comment type="similarity">
    <text evidence="4">Belongs to the UDPGP type 1 family.</text>
</comment>
<comment type="pathway">
    <text evidence="3">Nucleotide-sugar biosynthesis; UDP-N-acetyl-alpha-D-glucosamine biosynthesis; UDP-N-acetyl-alpha-D-glucosamine from N-acetyl-alpha-D-glucosamine 1-phosphate: step 1/1.</text>
</comment>
<dbReference type="CDD" id="cd12465">
    <property type="entry name" value="RRM_UHMK1"/>
    <property type="match status" value="1"/>
</dbReference>
<dbReference type="FunFam" id="3.90.550.10:FF:000043">
    <property type="entry name" value="UDP-N-acetylhexosamine pyrophosphorylase isoform X2"/>
    <property type="match status" value="1"/>
</dbReference>
<evidence type="ECO:0000256" key="36">
    <source>
        <dbReference type="ARBA" id="ARBA00083103"/>
    </source>
</evidence>
<dbReference type="GO" id="GO:0052630">
    <property type="term" value="F:UDP-N-acetylgalactosamine diphosphorylase activity"/>
    <property type="evidence" value="ECO:0007669"/>
    <property type="project" value="UniProtKB-EC"/>
</dbReference>
<dbReference type="GO" id="GO:0003723">
    <property type="term" value="F:RNA binding"/>
    <property type="evidence" value="ECO:0007669"/>
    <property type="project" value="UniProtKB-UniRule"/>
</dbReference>
<evidence type="ECO:0000259" key="39">
    <source>
        <dbReference type="PROSITE" id="PS50102"/>
    </source>
</evidence>
<dbReference type="EC" id="2.7.7.23" evidence="7"/>
<keyword evidence="18 37" id="KW-0694">RNA-binding</keyword>
<dbReference type="SUPFAM" id="SSF56112">
    <property type="entry name" value="Protein kinase-like (PK-like)"/>
    <property type="match status" value="1"/>
</dbReference>
<dbReference type="GO" id="GO:0045948">
    <property type="term" value="P:positive regulation of translational initiation"/>
    <property type="evidence" value="ECO:0007669"/>
    <property type="project" value="TreeGrafter"/>
</dbReference>
<dbReference type="GO" id="GO:0003977">
    <property type="term" value="F:UDP-N-acetylglucosamine diphosphorylase activity"/>
    <property type="evidence" value="ECO:0007669"/>
    <property type="project" value="UniProtKB-EC"/>
</dbReference>
<evidence type="ECO:0000313" key="40">
    <source>
        <dbReference type="EMBL" id="KAH0507225.1"/>
    </source>
</evidence>
<evidence type="ECO:0000256" key="24">
    <source>
        <dbReference type="ARBA" id="ARBA00052217"/>
    </source>
</evidence>
<comment type="function">
    <text evidence="25">Isoform AGX1 has 2 to 3 times higher activity towards galactosamine 1-phosphate (GalNAc-1-P).</text>
</comment>
<dbReference type="FunFam" id="2.10.10.100:FF:000001">
    <property type="entry name" value="UDP-N-acetylhexosamine pyrophosphorylase isoform X1"/>
    <property type="match status" value="1"/>
</dbReference>
<evidence type="ECO:0000256" key="32">
    <source>
        <dbReference type="ARBA" id="ARBA00077275"/>
    </source>
</evidence>
<keyword evidence="14" id="KW-0547">Nucleotide-binding</keyword>
<dbReference type="CDD" id="cd04193">
    <property type="entry name" value="UDPGlcNAc_PPase"/>
    <property type="match status" value="1"/>
</dbReference>
<dbReference type="Gene3D" id="1.10.510.10">
    <property type="entry name" value="Transferase(Phosphotransferase) domain 1"/>
    <property type="match status" value="1"/>
</dbReference>
<dbReference type="GO" id="GO:0043021">
    <property type="term" value="F:ribonucleoprotein complex binding"/>
    <property type="evidence" value="ECO:0007669"/>
    <property type="project" value="TreeGrafter"/>
</dbReference>
<dbReference type="GO" id="GO:0045087">
    <property type="term" value="P:innate immune response"/>
    <property type="evidence" value="ECO:0007669"/>
    <property type="project" value="UniProtKB-KW"/>
</dbReference>
<comment type="function">
    <text evidence="27">Upon serum stimulation, phosphorylates CDKN1B/p27Kip1, thus controlling CDKN1B subcellular location and cell cycle progression in G1 phase. May be involved in trafficking and/or processing of RNA.</text>
</comment>
<dbReference type="GO" id="GO:0071598">
    <property type="term" value="C:neuronal ribonucleoprotein granule"/>
    <property type="evidence" value="ECO:0007669"/>
    <property type="project" value="TreeGrafter"/>
</dbReference>
<keyword evidence="13" id="KW-0548">Nucleotidyltransferase</keyword>
<evidence type="ECO:0000256" key="28">
    <source>
        <dbReference type="ARBA" id="ARBA00066493"/>
    </source>
</evidence>
<evidence type="ECO:0000256" key="3">
    <source>
        <dbReference type="ARBA" id="ARBA00005208"/>
    </source>
</evidence>
<dbReference type="FunFam" id="3.30.70.330:FF:000241">
    <property type="entry name" value="Serine/threonine-protein kinase Kist isoform 1"/>
    <property type="match status" value="1"/>
</dbReference>
<evidence type="ECO:0000256" key="10">
    <source>
        <dbReference type="ARBA" id="ARBA00022527"/>
    </source>
</evidence>
<dbReference type="InterPro" id="IPR035979">
    <property type="entry name" value="RBD_domain_sf"/>
</dbReference>
<proteinExistence type="inferred from homology"/>
<accession>A0A8J6G9H8</accession>
<evidence type="ECO:0000256" key="15">
    <source>
        <dbReference type="ARBA" id="ARBA00022777"/>
    </source>
</evidence>
<comment type="subcellular location">
    <subcellularLocation>
        <location evidence="2">Cytoplasm</location>
        <location evidence="2">Cytosol</location>
    </subcellularLocation>
    <subcellularLocation>
        <location evidence="1">Nucleus</location>
    </subcellularLocation>
</comment>
<evidence type="ECO:0000256" key="4">
    <source>
        <dbReference type="ARBA" id="ARBA00010401"/>
    </source>
</evidence>
<evidence type="ECO:0000256" key="7">
    <source>
        <dbReference type="ARBA" id="ARBA00012457"/>
    </source>
</evidence>
<evidence type="ECO:0000256" key="23">
    <source>
        <dbReference type="ARBA" id="ARBA00050749"/>
    </source>
</evidence>
<dbReference type="PANTHER" id="PTHR46962">
    <property type="entry name" value="SERINE/THREONINE-PROTEIN KINASE KIST"/>
    <property type="match status" value="1"/>
</dbReference>
<dbReference type="Gene3D" id="2.10.10.100">
    <property type="match status" value="1"/>
</dbReference>
<evidence type="ECO:0000256" key="11">
    <source>
        <dbReference type="ARBA" id="ARBA00022588"/>
    </source>
</evidence>
<dbReference type="PROSITE" id="PS50102">
    <property type="entry name" value="RRM"/>
    <property type="match status" value="1"/>
</dbReference>
<dbReference type="GO" id="GO:0046825">
    <property type="term" value="P:regulation of protein export from nucleus"/>
    <property type="evidence" value="ECO:0007669"/>
    <property type="project" value="TreeGrafter"/>
</dbReference>
<gene>
    <name evidence="40" type="ORF">LTLLF_169940</name>
</gene>
<dbReference type="GO" id="GO:0004674">
    <property type="term" value="F:protein serine/threonine kinase activity"/>
    <property type="evidence" value="ECO:0007669"/>
    <property type="project" value="UniProtKB-KW"/>
</dbReference>
<evidence type="ECO:0000256" key="17">
    <source>
        <dbReference type="ARBA" id="ARBA00022859"/>
    </source>
</evidence>
<keyword evidence="12" id="KW-0808">Transferase</keyword>
<keyword evidence="17" id="KW-0391">Immunity</keyword>
<feature type="domain" description="RRM" evidence="39">
    <location>
        <begin position="351"/>
        <end position="426"/>
    </location>
</feature>
<comment type="catalytic activity">
    <reaction evidence="20">
        <text>L-threonyl-[protein] + ATP = O-phospho-L-threonyl-[protein] + ADP + H(+)</text>
        <dbReference type="Rhea" id="RHEA:46608"/>
        <dbReference type="Rhea" id="RHEA-COMP:11060"/>
        <dbReference type="Rhea" id="RHEA-COMP:11605"/>
        <dbReference type="ChEBI" id="CHEBI:15378"/>
        <dbReference type="ChEBI" id="CHEBI:30013"/>
        <dbReference type="ChEBI" id="CHEBI:30616"/>
        <dbReference type="ChEBI" id="CHEBI:61977"/>
        <dbReference type="ChEBI" id="CHEBI:456216"/>
        <dbReference type="EC" id="2.7.11.1"/>
    </reaction>
</comment>
<evidence type="ECO:0000256" key="33">
    <source>
        <dbReference type="ARBA" id="ARBA00078991"/>
    </source>
</evidence>
<evidence type="ECO:0000256" key="1">
    <source>
        <dbReference type="ARBA" id="ARBA00004123"/>
    </source>
</evidence>
<evidence type="ECO:0000256" key="34">
    <source>
        <dbReference type="ARBA" id="ARBA00079988"/>
    </source>
</evidence>
<dbReference type="Proteomes" id="UP000710432">
    <property type="component" value="Unassembled WGS sequence"/>
</dbReference>
<evidence type="ECO:0000256" key="30">
    <source>
        <dbReference type="ARBA" id="ARBA00072936"/>
    </source>
</evidence>
<dbReference type="Pfam" id="PF01704">
    <property type="entry name" value="UDPGP"/>
    <property type="match status" value="1"/>
</dbReference>
<reference evidence="40" key="1">
    <citation type="submission" date="2020-03" db="EMBL/GenBank/DDBJ databases">
        <title>Studies in the Genomics of Life Span.</title>
        <authorList>
            <person name="Glass D."/>
        </authorList>
    </citation>
    <scope>NUCLEOTIDE SEQUENCE</scope>
    <source>
        <strain evidence="40">LTLLF</strain>
        <tissue evidence="40">Muscle</tissue>
    </source>
</reference>
<evidence type="ECO:0000256" key="13">
    <source>
        <dbReference type="ARBA" id="ARBA00022695"/>
    </source>
</evidence>
<evidence type="ECO:0000256" key="6">
    <source>
        <dbReference type="ARBA" id="ARBA00011738"/>
    </source>
</evidence>
<evidence type="ECO:0000259" key="38">
    <source>
        <dbReference type="PROSITE" id="PS50011"/>
    </source>
</evidence>
<dbReference type="InterPro" id="IPR011009">
    <property type="entry name" value="Kinase-like_dom_sf"/>
</dbReference>
<evidence type="ECO:0000256" key="19">
    <source>
        <dbReference type="ARBA" id="ARBA00023242"/>
    </source>
</evidence>
<dbReference type="Pfam" id="PF00076">
    <property type="entry name" value="RRM_1"/>
    <property type="match status" value="1"/>
</dbReference>
<dbReference type="InterPro" id="IPR034371">
    <property type="entry name" value="UHMK1_RRM"/>
</dbReference>
<dbReference type="FunFam" id="1.10.510.10:FF:000322">
    <property type="entry name" value="Serine/threonine-protein kinase Kist isoform 1"/>
    <property type="match status" value="1"/>
</dbReference>
<dbReference type="SMART" id="SM00220">
    <property type="entry name" value="S_TKc"/>
    <property type="match status" value="1"/>
</dbReference>
<evidence type="ECO:0000256" key="14">
    <source>
        <dbReference type="ARBA" id="ARBA00022741"/>
    </source>
</evidence>
<evidence type="ECO:0000256" key="20">
    <source>
        <dbReference type="ARBA" id="ARBA00047899"/>
    </source>
</evidence>
<evidence type="ECO:0000256" key="37">
    <source>
        <dbReference type="PROSITE-ProRule" id="PRU00176"/>
    </source>
</evidence>
<comment type="subunit">
    <text evidence="5">Monomer and homodimer.</text>
</comment>
<dbReference type="GO" id="GO:0005524">
    <property type="term" value="F:ATP binding"/>
    <property type="evidence" value="ECO:0007669"/>
    <property type="project" value="UniProtKB-KW"/>
</dbReference>
<keyword evidence="9" id="KW-0963">Cytoplasm</keyword>
<evidence type="ECO:0000256" key="26">
    <source>
        <dbReference type="ARBA" id="ARBA00056409"/>
    </source>
</evidence>
<evidence type="ECO:0000256" key="8">
    <source>
        <dbReference type="ARBA" id="ARBA00012513"/>
    </source>
</evidence>
<evidence type="ECO:0000256" key="27">
    <source>
        <dbReference type="ARBA" id="ARBA00057207"/>
    </source>
</evidence>
<dbReference type="PROSITE" id="PS50011">
    <property type="entry name" value="PROTEIN_KINASE_DOM"/>
    <property type="match status" value="1"/>
</dbReference>
<evidence type="ECO:0000256" key="2">
    <source>
        <dbReference type="ARBA" id="ARBA00004514"/>
    </source>
</evidence>
<dbReference type="FunFam" id="3.30.200.20:FF:000324">
    <property type="entry name" value="Serine/threonine-protein kinase Kist isoform 1"/>
    <property type="match status" value="1"/>
</dbReference>
<comment type="catalytic activity">
    <reaction evidence="21">
        <text>L-seryl-[protein] + ATP = O-phospho-L-seryl-[protein] + ADP + H(+)</text>
        <dbReference type="Rhea" id="RHEA:17989"/>
        <dbReference type="Rhea" id="RHEA-COMP:9863"/>
        <dbReference type="Rhea" id="RHEA-COMP:11604"/>
        <dbReference type="ChEBI" id="CHEBI:15378"/>
        <dbReference type="ChEBI" id="CHEBI:29999"/>
        <dbReference type="ChEBI" id="CHEBI:30616"/>
        <dbReference type="ChEBI" id="CHEBI:83421"/>
        <dbReference type="ChEBI" id="CHEBI:456216"/>
        <dbReference type="EC" id="2.7.11.1"/>
    </reaction>
</comment>
<evidence type="ECO:0000256" key="31">
    <source>
        <dbReference type="ARBA" id="ARBA00075029"/>
    </source>
</evidence>
<dbReference type="EC" id="2.7.7.83" evidence="28"/>
<evidence type="ECO:0000256" key="18">
    <source>
        <dbReference type="ARBA" id="ARBA00022884"/>
    </source>
</evidence>
<comment type="catalytic activity">
    <reaction evidence="24">
        <text>N-acetyl-alpha-D-glucosamine 1-phosphate + UTP + H(+) = UDP-N-acetyl-alpha-D-glucosamine + diphosphate</text>
        <dbReference type="Rhea" id="RHEA:13509"/>
        <dbReference type="ChEBI" id="CHEBI:15378"/>
        <dbReference type="ChEBI" id="CHEBI:33019"/>
        <dbReference type="ChEBI" id="CHEBI:46398"/>
        <dbReference type="ChEBI" id="CHEBI:57705"/>
        <dbReference type="ChEBI" id="CHEBI:57776"/>
        <dbReference type="EC" id="2.7.7.23"/>
    </reaction>
    <physiologicalReaction direction="left-to-right" evidence="24">
        <dbReference type="Rhea" id="RHEA:13510"/>
    </physiologicalReaction>
</comment>
<dbReference type="AlphaFoldDB" id="A0A8J6G9H8"/>
<keyword evidence="16" id="KW-0067">ATP-binding</keyword>
<dbReference type="InterPro" id="IPR000719">
    <property type="entry name" value="Prot_kinase_dom"/>
</dbReference>
<comment type="catalytic activity">
    <reaction evidence="22">
        <text>N-acetyl-alpha-D-galactosamine 1-phosphate + UTP + H(+) = UDP-N-acetyl-alpha-D-galactosamine + diphosphate</text>
        <dbReference type="Rhea" id="RHEA:34363"/>
        <dbReference type="ChEBI" id="CHEBI:15378"/>
        <dbReference type="ChEBI" id="CHEBI:33019"/>
        <dbReference type="ChEBI" id="CHEBI:46398"/>
        <dbReference type="ChEBI" id="CHEBI:61970"/>
        <dbReference type="ChEBI" id="CHEBI:67138"/>
        <dbReference type="EC" id="2.7.7.83"/>
    </reaction>
    <physiologicalReaction direction="left-to-right" evidence="22">
        <dbReference type="Rhea" id="RHEA:34364"/>
    </physiologicalReaction>
</comment>
<dbReference type="InterPro" id="IPR012677">
    <property type="entry name" value="Nucleotide-bd_a/b_plait_sf"/>
</dbReference>
<dbReference type="PANTHER" id="PTHR46962:SF1">
    <property type="entry name" value="SERINE_THREONINE-PROTEIN KINASE KIST"/>
    <property type="match status" value="1"/>
</dbReference>
<evidence type="ECO:0000256" key="29">
    <source>
        <dbReference type="ARBA" id="ARBA00071425"/>
    </source>
</evidence>
<keyword evidence="19" id="KW-0539">Nucleus</keyword>
<dbReference type="InterPro" id="IPR000504">
    <property type="entry name" value="RRM_dom"/>
</dbReference>
<comment type="function">
    <text evidence="26">Isoform AGX2 has 8 times more activity towards glucosamine 1-phosphate (GlcNAc-1-P).</text>
</comment>
<comment type="subunit">
    <text evidence="6">Homodimer.</text>
</comment>
<dbReference type="InterPro" id="IPR034372">
    <property type="entry name" value="UHMK1"/>
</dbReference>
<dbReference type="Pfam" id="PF00069">
    <property type="entry name" value="Pkinase"/>
    <property type="match status" value="1"/>
</dbReference>
<protein>
    <recommendedName>
        <fullName evidence="29">Serine/threonine-protein kinase Kist</fullName>
        <ecNumber evidence="8">2.7.11.1</ecNumber>
        <ecNumber evidence="7">2.7.7.23</ecNumber>
        <ecNumber evidence="28">2.7.7.83</ecNumber>
    </recommendedName>
    <alternativeName>
        <fullName evidence="35">Kinase interacting with stathmin</fullName>
    </alternativeName>
    <alternativeName>
        <fullName evidence="33">PAM COOH-terminal interactor protein 2</fullName>
    </alternativeName>
    <alternativeName>
        <fullName evidence="34">Protein-pyrophosphorylation enzyme</fullName>
    </alternativeName>
    <alternativeName>
        <fullName evidence="31">U2AF homology motif kinase 1</fullName>
    </alternativeName>
    <alternativeName>
        <fullName evidence="32">UDP-N-acetylgalactosamine pyrophosphorylase</fullName>
    </alternativeName>
    <alternativeName>
        <fullName evidence="36">UDP-N-acetylglucosamine pyrophosphorylase</fullName>
    </alternativeName>
    <alternativeName>
        <fullName evidence="30">UDP-N-acetylhexosamine pyrophosphorylase</fullName>
    </alternativeName>
</protein>
<evidence type="ECO:0000256" key="12">
    <source>
        <dbReference type="ARBA" id="ARBA00022679"/>
    </source>
</evidence>
<evidence type="ECO:0000256" key="25">
    <source>
        <dbReference type="ARBA" id="ARBA00055754"/>
    </source>
</evidence>
<evidence type="ECO:0000256" key="9">
    <source>
        <dbReference type="ARBA" id="ARBA00022490"/>
    </source>
</evidence>
<organism evidence="40 41">
    <name type="scientific">Microtus ochrogaster</name>
    <name type="common">Prairie vole</name>
    <dbReference type="NCBI Taxonomy" id="79684"/>
    <lineage>
        <taxon>Eukaryota</taxon>
        <taxon>Metazoa</taxon>
        <taxon>Chordata</taxon>
        <taxon>Craniata</taxon>
        <taxon>Vertebrata</taxon>
        <taxon>Euteleostomi</taxon>
        <taxon>Mammalia</taxon>
        <taxon>Eutheria</taxon>
        <taxon>Euarchontoglires</taxon>
        <taxon>Glires</taxon>
        <taxon>Rodentia</taxon>
        <taxon>Myomorpha</taxon>
        <taxon>Muroidea</taxon>
        <taxon>Cricetidae</taxon>
        <taxon>Arvicolinae</taxon>
        <taxon>Microtus</taxon>
    </lineage>
</organism>